<accession>A0A645IIQ6</accession>
<name>A0A645IIQ6_9ZZZZ</name>
<comment type="caution">
    <text evidence="1">The sequence shown here is derived from an EMBL/GenBank/DDBJ whole genome shotgun (WGS) entry which is preliminary data.</text>
</comment>
<proteinExistence type="predicted"/>
<evidence type="ECO:0000313" key="1">
    <source>
        <dbReference type="EMBL" id="MPN47233.1"/>
    </source>
</evidence>
<reference evidence="1" key="1">
    <citation type="submission" date="2019-08" db="EMBL/GenBank/DDBJ databases">
        <authorList>
            <person name="Kucharzyk K."/>
            <person name="Murdoch R.W."/>
            <person name="Higgins S."/>
            <person name="Loffler F."/>
        </authorList>
    </citation>
    <scope>NUCLEOTIDE SEQUENCE</scope>
</reference>
<sequence>MFDFIKFLFFSENKAVYRAIARENHVGAFRVYRLAHGKRARTNKDYQILKRLRREEIIEGVLQMG</sequence>
<dbReference type="EMBL" id="VSSQ01108581">
    <property type="protein sequence ID" value="MPN47233.1"/>
    <property type="molecule type" value="Genomic_DNA"/>
</dbReference>
<gene>
    <name evidence="1" type="ORF">SDC9_194834</name>
</gene>
<organism evidence="1">
    <name type="scientific">bioreactor metagenome</name>
    <dbReference type="NCBI Taxonomy" id="1076179"/>
    <lineage>
        <taxon>unclassified sequences</taxon>
        <taxon>metagenomes</taxon>
        <taxon>ecological metagenomes</taxon>
    </lineage>
</organism>
<dbReference type="AlphaFoldDB" id="A0A645IIQ6"/>
<protein>
    <submittedName>
        <fullName evidence="1">Uncharacterized protein</fullName>
    </submittedName>
</protein>